<keyword evidence="1" id="KW-0227">DNA damage</keyword>
<keyword evidence="3" id="KW-0234">DNA repair</keyword>
<dbReference type="NCBIfam" id="NF007570">
    <property type="entry name" value="PRK10201.1"/>
    <property type="match status" value="1"/>
</dbReference>
<dbReference type="Gene3D" id="3.40.470.10">
    <property type="entry name" value="Uracil-DNA glycosylase-like domain"/>
    <property type="match status" value="1"/>
</dbReference>
<dbReference type="EMBL" id="SLXK01000006">
    <property type="protein sequence ID" value="TCP30185.1"/>
    <property type="molecule type" value="Genomic_DNA"/>
</dbReference>
<dbReference type="GO" id="GO:0008263">
    <property type="term" value="F:pyrimidine-specific mismatch base pair DNA N-glycosylase activity"/>
    <property type="evidence" value="ECO:0007669"/>
    <property type="project" value="TreeGrafter"/>
</dbReference>
<evidence type="ECO:0000313" key="6">
    <source>
        <dbReference type="Proteomes" id="UP000295416"/>
    </source>
</evidence>
<feature type="domain" description="Uracil-DNA glycosylase-like" evidence="4">
    <location>
        <begin position="26"/>
        <end position="172"/>
    </location>
</feature>
<evidence type="ECO:0000259" key="4">
    <source>
        <dbReference type="Pfam" id="PF03167"/>
    </source>
</evidence>
<dbReference type="InterPro" id="IPR005122">
    <property type="entry name" value="Uracil-DNA_glycosylase-like"/>
</dbReference>
<dbReference type="Proteomes" id="UP000295416">
    <property type="component" value="Unassembled WGS sequence"/>
</dbReference>
<dbReference type="SUPFAM" id="SSF52141">
    <property type="entry name" value="Uracil-DNA glycosylase-like"/>
    <property type="match status" value="1"/>
</dbReference>
<proteinExistence type="predicted"/>
<protein>
    <submittedName>
        <fullName evidence="5">G/U mismatch-specific uracil-DNA glycosylase</fullName>
    </submittedName>
</protein>
<gene>
    <name evidence="5" type="ORF">EV207_1068</name>
</gene>
<dbReference type="PANTHER" id="PTHR12159">
    <property type="entry name" value="G/T AND G/U MISMATCH-SPECIFIC DNA GLYCOSYLASE"/>
    <property type="match status" value="1"/>
</dbReference>
<dbReference type="AlphaFoldDB" id="A0A4R2P8M0"/>
<accession>A0A4R2P8M0</accession>
<keyword evidence="2" id="KW-0378">Hydrolase</keyword>
<dbReference type="GO" id="GO:0006285">
    <property type="term" value="P:base-excision repair, AP site formation"/>
    <property type="evidence" value="ECO:0007669"/>
    <property type="project" value="InterPro"/>
</dbReference>
<comment type="caution">
    <text evidence="5">The sequence shown here is derived from an EMBL/GenBank/DDBJ whole genome shotgun (WGS) entry which is preliminary data.</text>
</comment>
<sequence>MNIQWGERLSAALLFFFGGVTIGPIPDHIKKNLKILFVGFNPSLRSAETGHHYANPNNRFWTILYRSGLTPVKLAPEEDDKLLNYHFGLTNIVARPTKEAKDISKKEYEEGRDRLREKILSLSPEVVCFVGKGVYQQYAKKQQVSWGIQPEAVVKGTIDFVAPSSSGLVRIKMEDIIVIYKELKKIITPSF</sequence>
<name>A0A4R2P8M0_9BACL</name>
<dbReference type="InterPro" id="IPR015637">
    <property type="entry name" value="MUG/TDG"/>
</dbReference>
<keyword evidence="6" id="KW-1185">Reference proteome</keyword>
<evidence type="ECO:0000256" key="1">
    <source>
        <dbReference type="ARBA" id="ARBA00022763"/>
    </source>
</evidence>
<evidence type="ECO:0000313" key="5">
    <source>
        <dbReference type="EMBL" id="TCP30185.1"/>
    </source>
</evidence>
<dbReference type="CDD" id="cd10028">
    <property type="entry name" value="UDG-F2_TDG_MUG"/>
    <property type="match status" value="1"/>
</dbReference>
<dbReference type="PANTHER" id="PTHR12159:SF9">
    <property type="entry name" value="G_T MISMATCH-SPECIFIC THYMINE DNA GLYCOSYLASE"/>
    <property type="match status" value="1"/>
</dbReference>
<dbReference type="InterPro" id="IPR036895">
    <property type="entry name" value="Uracil-DNA_glycosylase-like_sf"/>
</dbReference>
<evidence type="ECO:0000256" key="3">
    <source>
        <dbReference type="ARBA" id="ARBA00023204"/>
    </source>
</evidence>
<organism evidence="5 6">
    <name type="scientific">Scopulibacillus darangshiensis</name>
    <dbReference type="NCBI Taxonomy" id="442528"/>
    <lineage>
        <taxon>Bacteria</taxon>
        <taxon>Bacillati</taxon>
        <taxon>Bacillota</taxon>
        <taxon>Bacilli</taxon>
        <taxon>Bacillales</taxon>
        <taxon>Sporolactobacillaceae</taxon>
        <taxon>Scopulibacillus</taxon>
    </lineage>
</organism>
<reference evidence="5 6" key="1">
    <citation type="submission" date="2019-03" db="EMBL/GenBank/DDBJ databases">
        <title>Genomic Encyclopedia of Type Strains, Phase IV (KMG-IV): sequencing the most valuable type-strain genomes for metagenomic binning, comparative biology and taxonomic classification.</title>
        <authorList>
            <person name="Goeker M."/>
        </authorList>
    </citation>
    <scope>NUCLEOTIDE SEQUENCE [LARGE SCALE GENOMIC DNA]</scope>
    <source>
        <strain evidence="5 6">DSM 19377</strain>
    </source>
</reference>
<dbReference type="Pfam" id="PF03167">
    <property type="entry name" value="UDG"/>
    <property type="match status" value="1"/>
</dbReference>
<evidence type="ECO:0000256" key="2">
    <source>
        <dbReference type="ARBA" id="ARBA00022801"/>
    </source>
</evidence>
<dbReference type="GO" id="GO:0004844">
    <property type="term" value="F:uracil DNA N-glycosylase activity"/>
    <property type="evidence" value="ECO:0007669"/>
    <property type="project" value="TreeGrafter"/>
</dbReference>